<keyword evidence="2" id="KW-0408">Iron</keyword>
<dbReference type="PROSITE" id="PS51379">
    <property type="entry name" value="4FE4S_FER_2"/>
    <property type="match status" value="2"/>
</dbReference>
<evidence type="ECO:0000313" key="5">
    <source>
        <dbReference type="EMBL" id="ABW68633.1"/>
    </source>
</evidence>
<sequence length="427" mass="44677">MIKRPFFGLAKPTLMYEPLDSTLAAQEIPAPAAITLLVDTPLENQTALQVHTGDAIAQGQAVSPIAGSDAYATAALGGTVSSVDAYTGNFGRRYTAVTVKVDASAAADDAFAQAGKTPSLEAADRFLRCVPGGLPVALFDTPDKIKTIVVCGVDSDLLCVTRQYVLKAGMDAILRGAEALKKMLGGAPRMMLTVFDRMAPGLQAGGLEIKKVGAAYPAANPRIMAKDLLGMTIPADTTCEAAGICFVSAEAVAALGKAYEKGRVPDRKIVTVVLKNGTKKLVSVVLGTPVGQVLSACSQAVSENDRLVLGGPLTGTAVYTESHPVGPDTDMIFVQGADQIFDVSENSCINCGDCVRICPARVPVNVLIRYLQAGEYGEAVDSHDLLSCIDCGLCSCVCPARIPIFQYIQLGKYEFARLTTAEADHAA</sequence>
<keyword evidence="6" id="KW-1185">Reference proteome</keyword>
<dbReference type="InterPro" id="IPR010208">
    <property type="entry name" value="Ion_transpt_RnfC/RsxC"/>
</dbReference>
<proteinExistence type="predicted"/>
<dbReference type="AlphaFoldDB" id="A8ZY06"/>
<dbReference type="EMBL" id="CP000859">
    <property type="protein sequence ID" value="ABW68633.1"/>
    <property type="molecule type" value="Genomic_DNA"/>
</dbReference>
<dbReference type="PROSITE" id="PS00198">
    <property type="entry name" value="4FE4S_FER_1"/>
    <property type="match status" value="1"/>
</dbReference>
<dbReference type="Proteomes" id="UP000008561">
    <property type="component" value="Chromosome"/>
</dbReference>
<dbReference type="PANTHER" id="PTHR43034:SF2">
    <property type="entry name" value="ION-TRANSLOCATING OXIDOREDUCTASE COMPLEX SUBUNIT C"/>
    <property type="match status" value="1"/>
</dbReference>
<dbReference type="eggNOG" id="COG4656">
    <property type="taxonomic scope" value="Bacteria"/>
</dbReference>
<dbReference type="RefSeq" id="WP_012176244.1">
    <property type="nucleotide sequence ID" value="NC_009943.1"/>
</dbReference>
<dbReference type="HOGENOM" id="CLU_010808_6_0_7"/>
<evidence type="ECO:0000256" key="3">
    <source>
        <dbReference type="ARBA" id="ARBA00023014"/>
    </source>
</evidence>
<dbReference type="PANTHER" id="PTHR43034">
    <property type="entry name" value="ION-TRANSLOCATING OXIDOREDUCTASE COMPLEX SUBUNIT C"/>
    <property type="match status" value="1"/>
</dbReference>
<dbReference type="InterPro" id="IPR017900">
    <property type="entry name" value="4Fe4S_Fe_S_CS"/>
</dbReference>
<feature type="domain" description="4Fe-4S ferredoxin-type" evidence="4">
    <location>
        <begin position="376"/>
        <end position="408"/>
    </location>
</feature>
<gene>
    <name evidence="5" type="ordered locus">Dole_2830</name>
</gene>
<keyword evidence="3" id="KW-0411">Iron-sulfur</keyword>
<protein>
    <submittedName>
        <fullName evidence="5">4Fe-4S ferredoxin iron-sulfur binding domain protein</fullName>
    </submittedName>
</protein>
<evidence type="ECO:0000313" key="6">
    <source>
        <dbReference type="Proteomes" id="UP000008561"/>
    </source>
</evidence>
<dbReference type="GO" id="GO:0009055">
    <property type="term" value="F:electron transfer activity"/>
    <property type="evidence" value="ECO:0007669"/>
    <property type="project" value="InterPro"/>
</dbReference>
<accession>A8ZY06</accession>
<evidence type="ECO:0000259" key="4">
    <source>
        <dbReference type="PROSITE" id="PS51379"/>
    </source>
</evidence>
<evidence type="ECO:0000256" key="1">
    <source>
        <dbReference type="ARBA" id="ARBA00022723"/>
    </source>
</evidence>
<name>A8ZY06_DESOH</name>
<dbReference type="Gene3D" id="3.30.70.20">
    <property type="match status" value="1"/>
</dbReference>
<keyword evidence="1" id="KW-0479">Metal-binding</keyword>
<dbReference type="GO" id="GO:0016020">
    <property type="term" value="C:membrane"/>
    <property type="evidence" value="ECO:0007669"/>
    <property type="project" value="InterPro"/>
</dbReference>
<dbReference type="KEGG" id="dol:Dole_2830"/>
<dbReference type="InterPro" id="IPR017896">
    <property type="entry name" value="4Fe4S_Fe-S-bd"/>
</dbReference>
<dbReference type="GO" id="GO:0046872">
    <property type="term" value="F:metal ion binding"/>
    <property type="evidence" value="ECO:0007669"/>
    <property type="project" value="UniProtKB-KW"/>
</dbReference>
<feature type="domain" description="4Fe-4S ferredoxin-type" evidence="4">
    <location>
        <begin position="339"/>
        <end position="369"/>
    </location>
</feature>
<dbReference type="Pfam" id="PF13187">
    <property type="entry name" value="Fer4_9"/>
    <property type="match status" value="1"/>
</dbReference>
<organism evidence="5 6">
    <name type="scientific">Desulfosudis oleivorans (strain DSM 6200 / JCM 39069 / Hxd3)</name>
    <name type="common">Desulfococcus oleovorans</name>
    <dbReference type="NCBI Taxonomy" id="96561"/>
    <lineage>
        <taxon>Bacteria</taxon>
        <taxon>Pseudomonadati</taxon>
        <taxon>Thermodesulfobacteriota</taxon>
        <taxon>Desulfobacteria</taxon>
        <taxon>Desulfobacterales</taxon>
        <taxon>Desulfosudaceae</taxon>
        <taxon>Desulfosudis</taxon>
    </lineage>
</organism>
<dbReference type="GO" id="GO:0051539">
    <property type="term" value="F:4 iron, 4 sulfur cluster binding"/>
    <property type="evidence" value="ECO:0007669"/>
    <property type="project" value="InterPro"/>
</dbReference>
<dbReference type="STRING" id="96561.Dole_2830"/>
<dbReference type="OrthoDB" id="9767754at2"/>
<reference evidence="5 6" key="1">
    <citation type="submission" date="2007-10" db="EMBL/GenBank/DDBJ databases">
        <title>Complete sequence of Desulfococcus oleovorans Hxd3.</title>
        <authorList>
            <consortium name="US DOE Joint Genome Institute"/>
            <person name="Copeland A."/>
            <person name="Lucas S."/>
            <person name="Lapidus A."/>
            <person name="Barry K."/>
            <person name="Glavina del Rio T."/>
            <person name="Dalin E."/>
            <person name="Tice H."/>
            <person name="Pitluck S."/>
            <person name="Kiss H."/>
            <person name="Brettin T."/>
            <person name="Bruce D."/>
            <person name="Detter J.C."/>
            <person name="Han C."/>
            <person name="Schmutz J."/>
            <person name="Larimer F."/>
            <person name="Land M."/>
            <person name="Hauser L."/>
            <person name="Kyrpides N."/>
            <person name="Kim E."/>
            <person name="Wawrik B."/>
            <person name="Richardson P."/>
        </authorList>
    </citation>
    <scope>NUCLEOTIDE SEQUENCE [LARGE SCALE GENOMIC DNA]</scope>
    <source>
        <strain evidence="6">DSM 6200 / JCM 39069 / Hxd3</strain>
    </source>
</reference>
<evidence type="ECO:0000256" key="2">
    <source>
        <dbReference type="ARBA" id="ARBA00023004"/>
    </source>
</evidence>
<dbReference type="SUPFAM" id="SSF46548">
    <property type="entry name" value="alpha-helical ferredoxin"/>
    <property type="match status" value="1"/>
</dbReference>